<dbReference type="PANTHER" id="PTHR47991">
    <property type="entry name" value="OXOGLUTARATE/IRON-DEPENDENT DIOXYGENASE"/>
    <property type="match status" value="1"/>
</dbReference>
<dbReference type="Pfam" id="PF14226">
    <property type="entry name" value="DIOX_N"/>
    <property type="match status" value="1"/>
</dbReference>
<keyword evidence="4" id="KW-0560">Oxidoreductase</keyword>
<dbReference type="InterPro" id="IPR044861">
    <property type="entry name" value="IPNS-like_FE2OG_OXY"/>
</dbReference>
<dbReference type="FunFam" id="2.60.120.330:FF:000079">
    <property type="entry name" value="Protein SRG1"/>
    <property type="match status" value="1"/>
</dbReference>
<dbReference type="EMBL" id="PNBA02000583">
    <property type="protein sequence ID" value="KAG6383410.1"/>
    <property type="molecule type" value="Genomic_DNA"/>
</dbReference>
<dbReference type="EMBL" id="PNBA02000005">
    <property type="protein sequence ID" value="KAG6425037.1"/>
    <property type="molecule type" value="Genomic_DNA"/>
</dbReference>
<dbReference type="GO" id="GO:0046872">
    <property type="term" value="F:metal ion binding"/>
    <property type="evidence" value="ECO:0007669"/>
    <property type="project" value="UniProtKB-KW"/>
</dbReference>
<dbReference type="SUPFAM" id="SSF51197">
    <property type="entry name" value="Clavaminate synthase-like"/>
    <property type="match status" value="1"/>
</dbReference>
<gene>
    <name evidence="8" type="ORF">SASPL_115460</name>
    <name evidence="7" type="ORF">SASPL_156832</name>
</gene>
<feature type="compositionally biased region" description="Polar residues" evidence="5">
    <location>
        <begin position="1"/>
        <end position="12"/>
    </location>
</feature>
<dbReference type="STRING" id="180675.A0A4D8YH29"/>
<name>A0A4D8YH29_SALSN</name>
<dbReference type="Proteomes" id="UP000298416">
    <property type="component" value="Unassembled WGS sequence"/>
</dbReference>
<evidence type="ECO:0000256" key="3">
    <source>
        <dbReference type="ARBA" id="ARBA00023004"/>
    </source>
</evidence>
<comment type="caution">
    <text evidence="8">The sequence shown here is derived from an EMBL/GenBank/DDBJ whole genome shotgun (WGS) entry which is preliminary data.</text>
</comment>
<dbReference type="GO" id="GO:0016706">
    <property type="term" value="F:2-oxoglutarate-dependent dioxygenase activity"/>
    <property type="evidence" value="ECO:0007669"/>
    <property type="project" value="UniProtKB-ARBA"/>
</dbReference>
<evidence type="ECO:0000256" key="1">
    <source>
        <dbReference type="ARBA" id="ARBA00008056"/>
    </source>
</evidence>
<dbReference type="GO" id="GO:0009805">
    <property type="term" value="P:coumarin biosynthetic process"/>
    <property type="evidence" value="ECO:0007669"/>
    <property type="project" value="UniProtKB-ARBA"/>
</dbReference>
<evidence type="ECO:0000256" key="4">
    <source>
        <dbReference type="RuleBase" id="RU003682"/>
    </source>
</evidence>
<feature type="region of interest" description="Disordered" evidence="5">
    <location>
        <begin position="1"/>
        <end position="24"/>
    </location>
</feature>
<dbReference type="AlphaFoldDB" id="A0A4D8YH29"/>
<evidence type="ECO:0000313" key="8">
    <source>
        <dbReference type="EMBL" id="KAG6425037.1"/>
    </source>
</evidence>
<dbReference type="InterPro" id="IPR050295">
    <property type="entry name" value="Plant_2OG-oxidoreductases"/>
</dbReference>
<protein>
    <recommendedName>
        <fullName evidence="6">Fe2OG dioxygenase domain-containing protein</fullName>
    </recommendedName>
</protein>
<dbReference type="Gene3D" id="2.60.120.330">
    <property type="entry name" value="B-lactam Antibiotic, Isopenicillin N Synthase, Chain"/>
    <property type="match status" value="1"/>
</dbReference>
<keyword evidence="3 4" id="KW-0408">Iron</keyword>
<dbReference type="InterPro" id="IPR005123">
    <property type="entry name" value="Oxoglu/Fe-dep_dioxygenase_dom"/>
</dbReference>
<keyword evidence="9" id="KW-1185">Reference proteome</keyword>
<evidence type="ECO:0000256" key="2">
    <source>
        <dbReference type="ARBA" id="ARBA00022723"/>
    </source>
</evidence>
<dbReference type="GO" id="GO:0002238">
    <property type="term" value="P:response to molecule of fungal origin"/>
    <property type="evidence" value="ECO:0007669"/>
    <property type="project" value="UniProtKB-ARBA"/>
</dbReference>
<organism evidence="8">
    <name type="scientific">Salvia splendens</name>
    <name type="common">Scarlet sage</name>
    <dbReference type="NCBI Taxonomy" id="180675"/>
    <lineage>
        <taxon>Eukaryota</taxon>
        <taxon>Viridiplantae</taxon>
        <taxon>Streptophyta</taxon>
        <taxon>Embryophyta</taxon>
        <taxon>Tracheophyta</taxon>
        <taxon>Spermatophyta</taxon>
        <taxon>Magnoliopsida</taxon>
        <taxon>eudicotyledons</taxon>
        <taxon>Gunneridae</taxon>
        <taxon>Pentapetalae</taxon>
        <taxon>asterids</taxon>
        <taxon>lamiids</taxon>
        <taxon>Lamiales</taxon>
        <taxon>Lamiaceae</taxon>
        <taxon>Nepetoideae</taxon>
        <taxon>Mentheae</taxon>
        <taxon>Salviinae</taxon>
        <taxon>Salvia</taxon>
        <taxon>Salvia subgen. Calosphace</taxon>
        <taxon>core Calosphace</taxon>
    </lineage>
</organism>
<accession>A0A4D8YH29</accession>
<dbReference type="InterPro" id="IPR026992">
    <property type="entry name" value="DIOX_N"/>
</dbReference>
<reference evidence="8" key="1">
    <citation type="submission" date="2018-01" db="EMBL/GenBank/DDBJ databases">
        <authorList>
            <person name="Mao J.F."/>
        </authorList>
    </citation>
    <scope>NUCLEOTIDE SEQUENCE</scope>
    <source>
        <strain evidence="8">Huo1</strain>
        <tissue evidence="8">Leaf</tissue>
    </source>
</reference>
<feature type="domain" description="Fe2OG dioxygenase" evidence="6">
    <location>
        <begin position="216"/>
        <end position="316"/>
    </location>
</feature>
<dbReference type="Pfam" id="PF03171">
    <property type="entry name" value="2OG-FeII_Oxy"/>
    <property type="match status" value="1"/>
</dbReference>
<dbReference type="PROSITE" id="PS51471">
    <property type="entry name" value="FE2OG_OXY"/>
    <property type="match status" value="1"/>
</dbReference>
<evidence type="ECO:0000259" key="6">
    <source>
        <dbReference type="PROSITE" id="PS51471"/>
    </source>
</evidence>
<evidence type="ECO:0000256" key="5">
    <source>
        <dbReference type="SAM" id="MobiDB-lite"/>
    </source>
</evidence>
<keyword evidence="2 4" id="KW-0479">Metal-binding</keyword>
<dbReference type="OrthoDB" id="288590at2759"/>
<reference evidence="8" key="2">
    <citation type="submission" date="2020-08" db="EMBL/GenBank/DDBJ databases">
        <title>Plant Genome Project.</title>
        <authorList>
            <person name="Zhang R.-G."/>
        </authorList>
    </citation>
    <scope>NUCLEOTIDE SEQUENCE</scope>
    <source>
        <strain evidence="8">Huo1</strain>
        <tissue evidence="8">Leaf</tissue>
    </source>
</reference>
<evidence type="ECO:0000313" key="9">
    <source>
        <dbReference type="Proteomes" id="UP000298416"/>
    </source>
</evidence>
<dbReference type="InterPro" id="IPR027443">
    <property type="entry name" value="IPNS-like_sf"/>
</dbReference>
<proteinExistence type="inferred from homology"/>
<evidence type="ECO:0000313" key="7">
    <source>
        <dbReference type="EMBL" id="KAG6383410.1"/>
    </source>
</evidence>
<comment type="similarity">
    <text evidence="1 4">Belongs to the iron/ascorbate-dependent oxidoreductase family.</text>
</comment>
<sequence length="367" mass="41042">MAPAAVSTNSSADDTRRHQPFEFNESVQSLVDASDNLEALPTKYNLGDTNDTRASSCESLPVIDYSALTSSDPHQRSKAIAELAEACADWGFFVLVNHGVPKELIESMFATVREFFRLPDDEKKQYEAKSTSSPIACGNFNLKSTSNETFTLWRDFLKLYVHPDFHCPTKPQPLREILAEYTERTRKMARELVGAVAESMELDRQYVEEALELDSSFQKFGGNFYPPCPQPDQTIGLPPHNDPGLFTILLIHNGLAGLQIERQSHWFEVNPPPNSMIVNVGDHLEIFSNGRCKSSRHRAVVNKERERLSIAVGNGPGKDVVVGPAALLVERDGGALYRSMKYQEYVESQLSRTFNGISILDEQRIST</sequence>